<evidence type="ECO:0000256" key="1">
    <source>
        <dbReference type="SAM" id="Phobius"/>
    </source>
</evidence>
<accession>H6LIW3</accession>
<keyword evidence="1" id="KW-1133">Transmembrane helix</keyword>
<dbReference type="OrthoDB" id="9971199at2"/>
<dbReference type="KEGG" id="awo:Awo_c31240"/>
<feature type="transmembrane region" description="Helical" evidence="1">
    <location>
        <begin position="12"/>
        <end position="31"/>
    </location>
</feature>
<name>H6LIW3_ACEWD</name>
<dbReference type="HOGENOM" id="CLU_1575054_0_0_9"/>
<protein>
    <submittedName>
        <fullName evidence="2">Uncharacterized protein</fullName>
    </submittedName>
</protein>
<dbReference type="EMBL" id="CP002987">
    <property type="protein sequence ID" value="AFA49852.1"/>
    <property type="molecule type" value="Genomic_DNA"/>
</dbReference>
<keyword evidence="3" id="KW-1185">Reference proteome</keyword>
<organism evidence="2 3">
    <name type="scientific">Acetobacterium woodii (strain ATCC 29683 / DSM 1030 / JCM 2381 / KCTC 1655 / WB1)</name>
    <dbReference type="NCBI Taxonomy" id="931626"/>
    <lineage>
        <taxon>Bacteria</taxon>
        <taxon>Bacillati</taxon>
        <taxon>Bacillota</taxon>
        <taxon>Clostridia</taxon>
        <taxon>Eubacteriales</taxon>
        <taxon>Eubacteriaceae</taxon>
        <taxon>Acetobacterium</taxon>
    </lineage>
</organism>
<sequence length="169" mass="20095">MTEPNETLNFIYNFLNSPFWFVLSIVLGFCADKFRRKWKVSEAKANNLSFLFKNYKIVTKLEDSSEYLSSQLTKQAKYLAMSQELDPIKISELRDLISEISYFDYILCNKERESILKIGEIISSQKPNFNVLDDHLHKLSGYLKTERMYHHDYNFTPEKRAHFKTRRSN</sequence>
<evidence type="ECO:0000313" key="3">
    <source>
        <dbReference type="Proteomes" id="UP000007177"/>
    </source>
</evidence>
<reference evidence="2 3" key="2">
    <citation type="journal article" date="2012" name="PLoS ONE">
        <title>An ancient pathway combining carbon dioxide fixation with the generation and utilization of a sodium ion gradient for ATP synthesis.</title>
        <authorList>
            <person name="Poehlein A."/>
            <person name="Schmidt S."/>
            <person name="Kaster A.K."/>
            <person name="Goenrich M."/>
            <person name="Vollmers J."/>
            <person name="Thurmer A."/>
            <person name="Bertsch J."/>
            <person name="Schuchmann K."/>
            <person name="Voigt B."/>
            <person name="Hecker M."/>
            <person name="Daniel R."/>
            <person name="Thauer R.K."/>
            <person name="Gottschalk G."/>
            <person name="Muller V."/>
        </authorList>
    </citation>
    <scope>NUCLEOTIDE SEQUENCE [LARGE SCALE GENOMIC DNA]</scope>
    <source>
        <strain evidence="3">ATCC 29683 / DSM 1030 / JCM 2381 / KCTC 1655 / WB1</strain>
    </source>
</reference>
<evidence type="ECO:0000313" key="2">
    <source>
        <dbReference type="EMBL" id="AFA49852.1"/>
    </source>
</evidence>
<keyword evidence="1" id="KW-0812">Transmembrane</keyword>
<dbReference type="RefSeq" id="WP_014357449.1">
    <property type="nucleotide sequence ID" value="NC_016894.1"/>
</dbReference>
<dbReference type="Proteomes" id="UP000007177">
    <property type="component" value="Chromosome"/>
</dbReference>
<reference evidence="3" key="1">
    <citation type="submission" date="2011-07" db="EMBL/GenBank/DDBJ databases">
        <title>Complete genome sequence of Acetobacterium woodii.</title>
        <authorList>
            <person name="Poehlein A."/>
            <person name="Schmidt S."/>
            <person name="Kaster A.-K."/>
            <person name="Goenrich M."/>
            <person name="Vollmers J."/>
            <person name="Thuermer A."/>
            <person name="Gottschalk G."/>
            <person name="Thauer R.K."/>
            <person name="Daniel R."/>
            <person name="Mueller V."/>
        </authorList>
    </citation>
    <scope>NUCLEOTIDE SEQUENCE [LARGE SCALE GENOMIC DNA]</scope>
    <source>
        <strain evidence="3">ATCC 29683 / DSM 1030 / JCM 2381 / KCTC 1655 / WB1</strain>
    </source>
</reference>
<dbReference type="STRING" id="931626.Awo_c31240"/>
<proteinExistence type="predicted"/>
<gene>
    <name evidence="2" type="ordered locus">Awo_c31240</name>
</gene>
<dbReference type="AlphaFoldDB" id="H6LIW3"/>
<keyword evidence="1" id="KW-0472">Membrane</keyword>